<dbReference type="InterPro" id="IPR017850">
    <property type="entry name" value="Alkaline_phosphatase_core_sf"/>
</dbReference>
<dbReference type="GO" id="GO:0045599">
    <property type="term" value="P:negative regulation of fat cell differentiation"/>
    <property type="evidence" value="ECO:0007669"/>
    <property type="project" value="TreeGrafter"/>
</dbReference>
<dbReference type="GO" id="GO:0003676">
    <property type="term" value="F:nucleic acid binding"/>
    <property type="evidence" value="ECO:0007669"/>
    <property type="project" value="InterPro"/>
</dbReference>
<keyword evidence="2" id="KW-0325">Glycoprotein</keyword>
<evidence type="ECO:0000313" key="8">
    <source>
        <dbReference type="Proteomes" id="UP000824219"/>
    </source>
</evidence>
<sequence length="831" mass="94384">MIFGTVKVVDFALNRQLRTGKPPKHVSSARSKQSQAGVMEIAEREDKSARHADTLLGTERTERTEHQHRVARGRAAKIITVVALITLLAIILAVIFARKQHSTVNGVKPWIEDECEEIQTPQCPESFSKAPLLLISLDGFRAGYLDLYGDRLPAIKKLRECGTSTPHMRPVYPTKTFPNHYTIVTGLYPESHGIVDNKMYDVHLNAHFSLKTEEKFNPAWYQGEPVWITAMKNNLKSGTFFWPGSDVLIKGRYPNLYKVFDKGIPFDERVTTVLQWLNLSQSERPDFYTLYLEEPDRSGHMYGPNSNAVFQALVTVDRIIGMLMDGLKQQNLHKCVNLVLLSDHGMEEASCGKAAYVSSYQKDTDDFIVIQGPAARVRPKHLPEDFFTFNYEELMKNLSCRARDQPMRPYLTEHLPKRFHFANNVRIERGHLYMRAGWQAALNPYEVKYCTGGFHGSDNTFTNMQAIFIGYGPGMKYRTTVAPFENIEVYNLLCDLLEIPPAPNNGTHGSLNHLLKNPPYRPVHPPEISSASVCSSSVLSVKDDRGCSCKLYNKSQVENLNRRLISAKPTDKHLHLPYGAPRVLQERADYCILQHVSYITGYSKDILMPLWVAYSLQPLSAVQSLSPSEEECVRVDVRVPAEESQSCSFYKENLTLTYGFLHPPNLASDGNESDSLITSNIAPMFTVFKGIWDYFHNVLVVKYSRTLRCLTVMSGPIFDKNTDGRFDIMKRRDTLTPPLPTHYFVILTSSKNSSSALRDCEGQIETMSFILPHRPDNTETCHDAGDYSWVEDWTQLHVARVRDVELLTGLSFYPDLRPEDVSQLQTFLKTF</sequence>
<feature type="compositionally biased region" description="Basic and acidic residues" evidence="3">
    <location>
        <begin position="41"/>
        <end position="68"/>
    </location>
</feature>
<dbReference type="GO" id="GO:0046034">
    <property type="term" value="P:ATP metabolic process"/>
    <property type="evidence" value="ECO:0007669"/>
    <property type="project" value="TreeGrafter"/>
</dbReference>
<dbReference type="AlphaFoldDB" id="A0A9D3NYR7"/>
<evidence type="ECO:0000259" key="6">
    <source>
        <dbReference type="SMART" id="SM00892"/>
    </source>
</evidence>
<dbReference type="Proteomes" id="UP000824219">
    <property type="component" value="Linkage Group LG06"/>
</dbReference>
<dbReference type="EMBL" id="JAHKSW010000006">
    <property type="protein sequence ID" value="KAG7331601.1"/>
    <property type="molecule type" value="Genomic_DNA"/>
</dbReference>
<comment type="caution">
    <text evidence="7">The sequence shown here is derived from an EMBL/GenBank/DDBJ whole genome shotgun (WGS) entry which is preliminary data.</text>
</comment>
<dbReference type="PANTHER" id="PTHR10151:SF77">
    <property type="entry name" value="ECTONUCLEOTIDE PYROPHOSPHATASE_PHOSPHODIESTERASE FAMILY MEMBER 1"/>
    <property type="match status" value="1"/>
</dbReference>
<evidence type="ECO:0000256" key="2">
    <source>
        <dbReference type="ARBA" id="ARBA00023180"/>
    </source>
</evidence>
<keyword evidence="8" id="KW-1185">Reference proteome</keyword>
<evidence type="ECO:0000256" key="1">
    <source>
        <dbReference type="ARBA" id="ARBA00022801"/>
    </source>
</evidence>
<dbReference type="GO" id="GO:0046872">
    <property type="term" value="F:metal ion binding"/>
    <property type="evidence" value="ECO:0007669"/>
    <property type="project" value="InterPro"/>
</dbReference>
<name>A0A9D3NYR7_9TELE</name>
<dbReference type="SMART" id="SM00892">
    <property type="entry name" value="Endonuclease_NS"/>
    <property type="match status" value="1"/>
</dbReference>
<dbReference type="SUPFAM" id="SSF53649">
    <property type="entry name" value="Alkaline phosphatase-like"/>
    <property type="match status" value="1"/>
</dbReference>
<accession>A0A9D3NYR7</accession>
<dbReference type="CDD" id="cd16018">
    <property type="entry name" value="Enpp"/>
    <property type="match status" value="1"/>
</dbReference>
<dbReference type="InterPro" id="IPR020821">
    <property type="entry name" value="ENPP1-3/EXOG-like_nuc-like"/>
</dbReference>
<protein>
    <submittedName>
        <fullName evidence="7">Uncharacterized protein</fullName>
    </submittedName>
</protein>
<keyword evidence="4" id="KW-1133">Transmembrane helix</keyword>
<dbReference type="SUPFAM" id="SSF54060">
    <property type="entry name" value="His-Me finger endonucleases"/>
    <property type="match status" value="1"/>
</dbReference>
<dbReference type="PANTHER" id="PTHR10151">
    <property type="entry name" value="ECTONUCLEOTIDE PYROPHOSPHATASE/PHOSPHODIESTERASE"/>
    <property type="match status" value="1"/>
</dbReference>
<evidence type="ECO:0000259" key="5">
    <source>
        <dbReference type="SMART" id="SM00477"/>
    </source>
</evidence>
<dbReference type="FunFam" id="3.40.720.10:FF:000145">
    <property type="entry name" value="Uncharacterized protein"/>
    <property type="match status" value="1"/>
</dbReference>
<dbReference type="InterPro" id="IPR001604">
    <property type="entry name" value="Endo_G_ENPP1-like_dom"/>
</dbReference>
<feature type="region of interest" description="Disordered" evidence="3">
    <location>
        <begin position="20"/>
        <end position="68"/>
    </location>
</feature>
<dbReference type="Pfam" id="PF01663">
    <property type="entry name" value="Phosphodiest"/>
    <property type="match status" value="1"/>
</dbReference>
<dbReference type="GO" id="GO:0030500">
    <property type="term" value="P:regulation of bone mineralization"/>
    <property type="evidence" value="ECO:0007669"/>
    <property type="project" value="TreeGrafter"/>
</dbReference>
<dbReference type="GO" id="GO:0004551">
    <property type="term" value="F:dinucleotide phosphatase activity"/>
    <property type="evidence" value="ECO:0007669"/>
    <property type="project" value="TreeGrafter"/>
</dbReference>
<gene>
    <name evidence="7" type="ORF">KOW79_005570</name>
</gene>
<evidence type="ECO:0000313" key="7">
    <source>
        <dbReference type="EMBL" id="KAG7331601.1"/>
    </source>
</evidence>
<dbReference type="CDD" id="cd00091">
    <property type="entry name" value="NUC"/>
    <property type="match status" value="1"/>
</dbReference>
<reference evidence="7 8" key="1">
    <citation type="submission" date="2021-06" db="EMBL/GenBank/DDBJ databases">
        <title>Chromosome-level genome assembly of the red-tail catfish (Hemibagrus wyckioides).</title>
        <authorList>
            <person name="Shao F."/>
        </authorList>
    </citation>
    <scope>NUCLEOTIDE SEQUENCE [LARGE SCALE GENOMIC DNA]</scope>
    <source>
        <strain evidence="7">EC202008001</strain>
        <tissue evidence="7">Blood</tissue>
    </source>
</reference>
<dbReference type="Gene3D" id="3.40.570.10">
    <property type="entry name" value="Extracellular Endonuclease, subunit A"/>
    <property type="match status" value="1"/>
</dbReference>
<dbReference type="Gene3D" id="3.40.720.10">
    <property type="entry name" value="Alkaline Phosphatase, subunit A"/>
    <property type="match status" value="1"/>
</dbReference>
<dbReference type="SMART" id="SM00477">
    <property type="entry name" value="NUC"/>
    <property type="match status" value="1"/>
</dbReference>
<feature type="domain" description="ENPP1-3/EXOG-like endonuclease/phosphodiesterase" evidence="5">
    <location>
        <begin position="595"/>
        <end position="819"/>
    </location>
</feature>
<keyword evidence="1" id="KW-0378">Hydrolase</keyword>
<organism evidence="7 8">
    <name type="scientific">Hemibagrus wyckioides</name>
    <dbReference type="NCBI Taxonomy" id="337641"/>
    <lineage>
        <taxon>Eukaryota</taxon>
        <taxon>Metazoa</taxon>
        <taxon>Chordata</taxon>
        <taxon>Craniata</taxon>
        <taxon>Vertebrata</taxon>
        <taxon>Euteleostomi</taxon>
        <taxon>Actinopterygii</taxon>
        <taxon>Neopterygii</taxon>
        <taxon>Teleostei</taxon>
        <taxon>Ostariophysi</taxon>
        <taxon>Siluriformes</taxon>
        <taxon>Bagridae</taxon>
        <taxon>Hemibagrus</taxon>
    </lineage>
</organism>
<dbReference type="GO" id="GO:0030505">
    <property type="term" value="P:inorganic diphosphate transport"/>
    <property type="evidence" value="ECO:0007669"/>
    <property type="project" value="TreeGrafter"/>
</dbReference>
<evidence type="ECO:0000256" key="3">
    <source>
        <dbReference type="SAM" id="MobiDB-lite"/>
    </source>
</evidence>
<dbReference type="InterPro" id="IPR044929">
    <property type="entry name" value="DNA/RNA_non-sp_Endonuclease_sf"/>
</dbReference>
<feature type="domain" description="DNA/RNA non-specific endonuclease/pyrophosphatase/phosphodiesterase" evidence="6">
    <location>
        <begin position="594"/>
        <end position="819"/>
    </location>
</feature>
<dbReference type="GO" id="GO:0009143">
    <property type="term" value="P:nucleoside triphosphate catabolic process"/>
    <property type="evidence" value="ECO:0007669"/>
    <property type="project" value="TreeGrafter"/>
</dbReference>
<keyword evidence="4" id="KW-0472">Membrane</keyword>
<dbReference type="OrthoDB" id="415411at2759"/>
<dbReference type="GO" id="GO:0004528">
    <property type="term" value="F:phosphodiesterase I activity"/>
    <property type="evidence" value="ECO:0007669"/>
    <property type="project" value="TreeGrafter"/>
</dbReference>
<feature type="transmembrane region" description="Helical" evidence="4">
    <location>
        <begin position="78"/>
        <end position="97"/>
    </location>
</feature>
<dbReference type="InterPro" id="IPR002591">
    <property type="entry name" value="Phosphodiest/P_Trfase"/>
</dbReference>
<evidence type="ECO:0000256" key="4">
    <source>
        <dbReference type="SAM" id="Phobius"/>
    </source>
</evidence>
<dbReference type="GO" id="GO:0009986">
    <property type="term" value="C:cell surface"/>
    <property type="evidence" value="ECO:0007669"/>
    <property type="project" value="TreeGrafter"/>
</dbReference>
<keyword evidence="4" id="KW-0812">Transmembrane</keyword>
<proteinExistence type="predicted"/>
<dbReference type="InterPro" id="IPR044925">
    <property type="entry name" value="His-Me_finger_sf"/>
</dbReference>